<sequence>MTEEGCGCFSVTVLFCFRESGLQNTYFKVLYALQELLIFVYQNFKMIGI</sequence>
<evidence type="ECO:0000313" key="1">
    <source>
        <dbReference type="EMBL" id="EDY97506.1"/>
    </source>
</evidence>
<reference evidence="1 2" key="1">
    <citation type="submission" date="2008-08" db="EMBL/GenBank/DDBJ databases">
        <title>Draft genome sequence of Bacteroides plebeius (DSM 17135).</title>
        <authorList>
            <person name="Sudarsanam P."/>
            <person name="Ley R."/>
            <person name="Guruge J."/>
            <person name="Turnbaugh P.J."/>
            <person name="Mahowald M."/>
            <person name="Liep D."/>
            <person name="Gordon J."/>
        </authorList>
    </citation>
    <scope>NUCLEOTIDE SEQUENCE [LARGE SCALE GENOMIC DNA]</scope>
    <source>
        <strain evidence="2">DSM 17135 / JCM 12973 / M2</strain>
    </source>
</reference>
<dbReference type="AlphaFoldDB" id="B5CUC8"/>
<evidence type="ECO:0000313" key="2">
    <source>
        <dbReference type="Proteomes" id="UP000003452"/>
    </source>
</evidence>
<dbReference type="HOGENOM" id="CLU_3132466_0_0_10"/>
<gene>
    <name evidence="1" type="ORF">BACPLE_00298</name>
</gene>
<organism evidence="1 2">
    <name type="scientific">Phocaeicola plebeius (strain DSM 17135 / JCM 12973 / CCUG 54634 / M2)</name>
    <name type="common">Bacteroides plebeius</name>
    <dbReference type="NCBI Taxonomy" id="484018"/>
    <lineage>
        <taxon>Bacteria</taxon>
        <taxon>Pseudomonadati</taxon>
        <taxon>Bacteroidota</taxon>
        <taxon>Bacteroidia</taxon>
        <taxon>Bacteroidales</taxon>
        <taxon>Bacteroidaceae</taxon>
        <taxon>Phocaeicola</taxon>
    </lineage>
</organism>
<dbReference type="EMBL" id="ABQC02000002">
    <property type="protein sequence ID" value="EDY97506.1"/>
    <property type="molecule type" value="Genomic_DNA"/>
</dbReference>
<name>B5CUC8_PHOPM</name>
<dbReference type="Proteomes" id="UP000003452">
    <property type="component" value="Unassembled WGS sequence"/>
</dbReference>
<comment type="caution">
    <text evidence="1">The sequence shown here is derived from an EMBL/GenBank/DDBJ whole genome shotgun (WGS) entry which is preliminary data.</text>
</comment>
<reference evidence="1 2" key="2">
    <citation type="submission" date="2008-08" db="EMBL/GenBank/DDBJ databases">
        <authorList>
            <person name="Fulton L."/>
            <person name="Clifton S."/>
            <person name="Fulton B."/>
            <person name="Xu J."/>
            <person name="Minx P."/>
            <person name="Pepin K.H."/>
            <person name="Johnson M."/>
            <person name="Thiruvilangam P."/>
            <person name="Bhonagiri V."/>
            <person name="Nash W.E."/>
            <person name="Mardis E.R."/>
            <person name="Wilson R.K."/>
        </authorList>
    </citation>
    <scope>NUCLEOTIDE SEQUENCE [LARGE SCALE GENOMIC DNA]</scope>
    <source>
        <strain evidence="2">DSM 17135 / JCM 12973 / M2</strain>
    </source>
</reference>
<protein>
    <submittedName>
        <fullName evidence="1">Uncharacterized protein</fullName>
    </submittedName>
</protein>
<proteinExistence type="predicted"/>
<accession>B5CUC8</accession>